<name>A0AAD7WQ45_9TELE</name>
<keyword evidence="1" id="KW-1133">Transmembrane helix</keyword>
<evidence type="ECO:0000256" key="1">
    <source>
        <dbReference type="SAM" id="Phobius"/>
    </source>
</evidence>
<dbReference type="InterPro" id="IPR029395">
    <property type="entry name" value="DUF4514"/>
</dbReference>
<feature type="transmembrane region" description="Helical" evidence="1">
    <location>
        <begin position="46"/>
        <end position="65"/>
    </location>
</feature>
<evidence type="ECO:0000313" key="3">
    <source>
        <dbReference type="EMBL" id="KAJ8404880.1"/>
    </source>
</evidence>
<dbReference type="Proteomes" id="UP001221898">
    <property type="component" value="Unassembled WGS sequence"/>
</dbReference>
<sequence>MAVNLRLFSAFIMVFLVDCLMAKAHGNDTNNETNNENGTTNNKEVKYALLGAGIGMFCSLCFLALKYYMFKKNILDNDLTDSGKKRSSLRAVTMELKTDSR</sequence>
<keyword evidence="1" id="KW-0472">Membrane</keyword>
<keyword evidence="1" id="KW-0812">Transmembrane</keyword>
<gene>
    <name evidence="3" type="ORF">AAFF_G00332670</name>
</gene>
<keyword evidence="4" id="KW-1185">Reference proteome</keyword>
<dbReference type="EMBL" id="JAINUG010000051">
    <property type="protein sequence ID" value="KAJ8404880.1"/>
    <property type="molecule type" value="Genomic_DNA"/>
</dbReference>
<proteinExistence type="predicted"/>
<evidence type="ECO:0008006" key="5">
    <source>
        <dbReference type="Google" id="ProtNLM"/>
    </source>
</evidence>
<feature type="chain" id="PRO_5042168824" description="Transmembrane protein" evidence="2">
    <location>
        <begin position="27"/>
        <end position="101"/>
    </location>
</feature>
<evidence type="ECO:0000256" key="2">
    <source>
        <dbReference type="SAM" id="SignalP"/>
    </source>
</evidence>
<accession>A0AAD7WQ45</accession>
<comment type="caution">
    <text evidence="3">The sequence shown here is derived from an EMBL/GenBank/DDBJ whole genome shotgun (WGS) entry which is preliminary data.</text>
</comment>
<dbReference type="AlphaFoldDB" id="A0AAD7WQ45"/>
<evidence type="ECO:0000313" key="4">
    <source>
        <dbReference type="Proteomes" id="UP001221898"/>
    </source>
</evidence>
<feature type="signal peptide" evidence="2">
    <location>
        <begin position="1"/>
        <end position="26"/>
    </location>
</feature>
<organism evidence="3 4">
    <name type="scientific">Aldrovandia affinis</name>
    <dbReference type="NCBI Taxonomy" id="143900"/>
    <lineage>
        <taxon>Eukaryota</taxon>
        <taxon>Metazoa</taxon>
        <taxon>Chordata</taxon>
        <taxon>Craniata</taxon>
        <taxon>Vertebrata</taxon>
        <taxon>Euteleostomi</taxon>
        <taxon>Actinopterygii</taxon>
        <taxon>Neopterygii</taxon>
        <taxon>Teleostei</taxon>
        <taxon>Notacanthiformes</taxon>
        <taxon>Halosauridae</taxon>
        <taxon>Aldrovandia</taxon>
    </lineage>
</organism>
<dbReference type="Pfam" id="PF14986">
    <property type="entry name" value="DUF4514"/>
    <property type="match status" value="1"/>
</dbReference>
<reference evidence="3" key="1">
    <citation type="journal article" date="2023" name="Science">
        <title>Genome structures resolve the early diversification of teleost fishes.</title>
        <authorList>
            <person name="Parey E."/>
            <person name="Louis A."/>
            <person name="Montfort J."/>
            <person name="Bouchez O."/>
            <person name="Roques C."/>
            <person name="Iampietro C."/>
            <person name="Lluch J."/>
            <person name="Castinel A."/>
            <person name="Donnadieu C."/>
            <person name="Desvignes T."/>
            <person name="Floi Bucao C."/>
            <person name="Jouanno E."/>
            <person name="Wen M."/>
            <person name="Mejri S."/>
            <person name="Dirks R."/>
            <person name="Jansen H."/>
            <person name="Henkel C."/>
            <person name="Chen W.J."/>
            <person name="Zahm M."/>
            <person name="Cabau C."/>
            <person name="Klopp C."/>
            <person name="Thompson A.W."/>
            <person name="Robinson-Rechavi M."/>
            <person name="Braasch I."/>
            <person name="Lecointre G."/>
            <person name="Bobe J."/>
            <person name="Postlethwait J.H."/>
            <person name="Berthelot C."/>
            <person name="Roest Crollius H."/>
            <person name="Guiguen Y."/>
        </authorList>
    </citation>
    <scope>NUCLEOTIDE SEQUENCE</scope>
    <source>
        <strain evidence="3">NC1722</strain>
    </source>
</reference>
<keyword evidence="2" id="KW-0732">Signal</keyword>
<protein>
    <recommendedName>
        <fullName evidence="5">Transmembrane protein</fullName>
    </recommendedName>
</protein>